<accession>A0A4V3JXW2</accession>
<proteinExistence type="predicted"/>
<dbReference type="GO" id="GO:0016491">
    <property type="term" value="F:oxidoreductase activity"/>
    <property type="evidence" value="ECO:0007669"/>
    <property type="project" value="InterPro"/>
</dbReference>
<dbReference type="Pfam" id="PF00248">
    <property type="entry name" value="Aldo_ket_red"/>
    <property type="match status" value="1"/>
</dbReference>
<evidence type="ECO:0000313" key="2">
    <source>
        <dbReference type="EMBL" id="TGN18936.1"/>
    </source>
</evidence>
<reference evidence="2" key="1">
    <citation type="journal article" date="2019" name="PLoS Negl. Trop. Dis.">
        <title>Revisiting the worldwide diversity of Leptospira species in the environment.</title>
        <authorList>
            <person name="Vincent A.T."/>
            <person name="Schiettekatte O."/>
            <person name="Bourhy P."/>
            <person name="Veyrier F.J."/>
            <person name="Picardeau M."/>
        </authorList>
    </citation>
    <scope>NUCLEOTIDE SEQUENCE [LARGE SCALE GENOMIC DNA]</scope>
    <source>
        <strain evidence="2">201300427</strain>
    </source>
</reference>
<dbReference type="OrthoDB" id="9773828at2"/>
<dbReference type="RefSeq" id="WP_135760620.1">
    <property type="nucleotide sequence ID" value="NZ_RQHW01000042.1"/>
</dbReference>
<dbReference type="InterPro" id="IPR023210">
    <property type="entry name" value="NADP_OxRdtase_dom"/>
</dbReference>
<dbReference type="CDD" id="cd19092">
    <property type="entry name" value="AKR_BsYcsN_EcYdhF-like"/>
    <property type="match status" value="1"/>
</dbReference>
<dbReference type="PANTHER" id="PTHR43364:SF1">
    <property type="entry name" value="OXIDOREDUCTASE YDHF"/>
    <property type="match status" value="1"/>
</dbReference>
<dbReference type="InterPro" id="IPR020471">
    <property type="entry name" value="AKR"/>
</dbReference>
<dbReference type="EMBL" id="RQHW01000042">
    <property type="protein sequence ID" value="TGN18936.1"/>
    <property type="molecule type" value="Genomic_DNA"/>
</dbReference>
<dbReference type="SUPFAM" id="SSF51430">
    <property type="entry name" value="NAD(P)-linked oxidoreductase"/>
    <property type="match status" value="1"/>
</dbReference>
<comment type="caution">
    <text evidence="2">The sequence shown here is derived from an EMBL/GenBank/DDBJ whole genome shotgun (WGS) entry which is preliminary data.</text>
</comment>
<organism evidence="2 3">
    <name type="scientific">Leptospira idonii</name>
    <dbReference type="NCBI Taxonomy" id="1193500"/>
    <lineage>
        <taxon>Bacteria</taxon>
        <taxon>Pseudomonadati</taxon>
        <taxon>Spirochaetota</taxon>
        <taxon>Spirochaetia</taxon>
        <taxon>Leptospirales</taxon>
        <taxon>Leptospiraceae</taxon>
        <taxon>Leptospira</taxon>
    </lineage>
</organism>
<gene>
    <name evidence="2" type="ORF">EHS15_10990</name>
</gene>
<dbReference type="PANTHER" id="PTHR43364">
    <property type="entry name" value="NADH-SPECIFIC METHYLGLYOXAL REDUCTASE-RELATED"/>
    <property type="match status" value="1"/>
</dbReference>
<sequence length="300" mass="34022">MTLHPIQISKEVVFSRLVYGVWRLHEDKEGNSSKRILEKVEVCLSLGIDTFDHADIYGNFGNEELFGKALAEKPEWKTKIKLISKTGIQIPNTNIRTKHYNTGSEHILRSAENSLRNLGVPSLDLLLIHRPDPLLHPEEVASTFTKLKTSGKVKSFGVSNFTISQFAALQSKCDFPLVTNQVEFHPFHTEPLFDGTFDQALQFGFAPMIWSPTAGGRVFSPNTEQEKNLKQSLDVLAKKYGATPDQILYSWYLRHPANLIPVLGTNDTERIRSAVKAFEFPLTREEWFEILEKGRGREVP</sequence>
<keyword evidence="3" id="KW-1185">Reference proteome</keyword>
<dbReference type="InterPro" id="IPR036812">
    <property type="entry name" value="NAD(P)_OxRdtase_dom_sf"/>
</dbReference>
<dbReference type="AlphaFoldDB" id="A0A4V3JXW2"/>
<evidence type="ECO:0000259" key="1">
    <source>
        <dbReference type="Pfam" id="PF00248"/>
    </source>
</evidence>
<protein>
    <submittedName>
        <fullName evidence="2">Oxidoreductase</fullName>
    </submittedName>
</protein>
<dbReference type="GO" id="GO:0005829">
    <property type="term" value="C:cytosol"/>
    <property type="evidence" value="ECO:0007669"/>
    <property type="project" value="TreeGrafter"/>
</dbReference>
<name>A0A4V3JXW2_9LEPT</name>
<dbReference type="InterPro" id="IPR050523">
    <property type="entry name" value="AKR_Detox_Biosynth"/>
</dbReference>
<dbReference type="Proteomes" id="UP000298058">
    <property type="component" value="Unassembled WGS sequence"/>
</dbReference>
<feature type="domain" description="NADP-dependent oxidoreductase" evidence="1">
    <location>
        <begin position="16"/>
        <end position="291"/>
    </location>
</feature>
<dbReference type="Gene3D" id="3.20.20.100">
    <property type="entry name" value="NADP-dependent oxidoreductase domain"/>
    <property type="match status" value="1"/>
</dbReference>
<dbReference type="PRINTS" id="PR00069">
    <property type="entry name" value="ALDKETRDTASE"/>
</dbReference>
<evidence type="ECO:0000313" key="3">
    <source>
        <dbReference type="Proteomes" id="UP000298058"/>
    </source>
</evidence>